<dbReference type="EMBL" id="CNFT01001620">
    <property type="protein sequence ID" value="CKT46996.1"/>
    <property type="molecule type" value="Genomic_DNA"/>
</dbReference>
<proteinExistence type="predicted"/>
<name>A0A655AQB1_MYCTX</name>
<accession>A0A655AQB1</accession>
<reference evidence="1 2" key="1">
    <citation type="submission" date="2015-03" db="EMBL/GenBank/DDBJ databases">
        <authorList>
            <consortium name="Pathogen Informatics"/>
        </authorList>
    </citation>
    <scope>NUCLEOTIDE SEQUENCE [LARGE SCALE GENOMIC DNA]</scope>
    <source>
        <strain evidence="1 2">Bir 185</strain>
    </source>
</reference>
<evidence type="ECO:0000313" key="1">
    <source>
        <dbReference type="EMBL" id="CKT46996.1"/>
    </source>
</evidence>
<protein>
    <submittedName>
        <fullName evidence="1">Uncharacterized protein</fullName>
    </submittedName>
</protein>
<dbReference type="AlphaFoldDB" id="A0A655AQB1"/>
<evidence type="ECO:0000313" key="2">
    <source>
        <dbReference type="Proteomes" id="UP000050164"/>
    </source>
</evidence>
<gene>
    <name evidence="1" type="ORF">ERS027659_04454</name>
</gene>
<dbReference type="Proteomes" id="UP000050164">
    <property type="component" value="Unassembled WGS sequence"/>
</dbReference>
<sequence length="191" mass="19705">MPRASSVGGDIQLRTTLAVPSVLIQPNPRPLAQPRMAIIASVRLAITAAASSSARKLPPQRYASTVVTKPIASSEGSFTCDDSVIRMEPASSMARGPHSGRGLTARLAPARGDAPSSGRRLARIVAGPNRQVSGDGRGVFAISRPRSANSMPVSISPSISASLWMPATKCMISSGLAAPSHSALTSATPQR</sequence>
<organism evidence="1 2">
    <name type="scientific">Mycobacterium tuberculosis</name>
    <dbReference type="NCBI Taxonomy" id="1773"/>
    <lineage>
        <taxon>Bacteria</taxon>
        <taxon>Bacillati</taxon>
        <taxon>Actinomycetota</taxon>
        <taxon>Actinomycetes</taxon>
        <taxon>Mycobacteriales</taxon>
        <taxon>Mycobacteriaceae</taxon>
        <taxon>Mycobacterium</taxon>
        <taxon>Mycobacterium tuberculosis complex</taxon>
    </lineage>
</organism>